<comment type="caution">
    <text evidence="1">The sequence shown here is derived from an EMBL/GenBank/DDBJ whole genome shotgun (WGS) entry which is preliminary data.</text>
</comment>
<gene>
    <name evidence="1" type="ORF">PAMC26510_07560</name>
</gene>
<dbReference type="EMBL" id="NBTY01000049">
    <property type="protein sequence ID" value="OTP77957.1"/>
    <property type="molecule type" value="Genomic_DNA"/>
</dbReference>
<name>A0A242N2R2_CABSO</name>
<proteinExistence type="predicted"/>
<protein>
    <submittedName>
        <fullName evidence="1">Uncharacterized protein</fullName>
    </submittedName>
</protein>
<reference evidence="1 2" key="1">
    <citation type="submission" date="2017-03" db="EMBL/GenBank/DDBJ databases">
        <title>Genome analysis of strain PAMC 26510.</title>
        <authorList>
            <person name="Oh H.-M."/>
            <person name="Yang J.-A."/>
        </authorList>
    </citation>
    <scope>NUCLEOTIDE SEQUENCE [LARGE SCALE GENOMIC DNA]</scope>
    <source>
        <strain evidence="1 2">PAMC 26510</strain>
    </source>
</reference>
<dbReference type="Proteomes" id="UP000194546">
    <property type="component" value="Unassembled WGS sequence"/>
</dbReference>
<accession>A0A242N2R2</accession>
<sequence>MAGIARAWSRDWQTYQYRQHGRHRYAFDNTYSSTRWTVHGDTRVREAVALRDY</sequence>
<organism evidence="1 2">
    <name type="scientific">Caballeronia sordidicola</name>
    <name type="common">Burkholderia sordidicola</name>
    <dbReference type="NCBI Taxonomy" id="196367"/>
    <lineage>
        <taxon>Bacteria</taxon>
        <taxon>Pseudomonadati</taxon>
        <taxon>Pseudomonadota</taxon>
        <taxon>Betaproteobacteria</taxon>
        <taxon>Burkholderiales</taxon>
        <taxon>Burkholderiaceae</taxon>
        <taxon>Caballeronia</taxon>
    </lineage>
</organism>
<evidence type="ECO:0000313" key="1">
    <source>
        <dbReference type="EMBL" id="OTP77957.1"/>
    </source>
</evidence>
<dbReference type="AlphaFoldDB" id="A0A242N2R2"/>
<evidence type="ECO:0000313" key="2">
    <source>
        <dbReference type="Proteomes" id="UP000194546"/>
    </source>
</evidence>